<feature type="binding site" evidence="11">
    <location>
        <position position="255"/>
    </location>
    <ligand>
        <name>Mg(2+)</name>
        <dbReference type="ChEBI" id="CHEBI:18420"/>
    </ligand>
</feature>
<evidence type="ECO:0000256" key="3">
    <source>
        <dbReference type="ARBA" id="ARBA00022630"/>
    </source>
</evidence>
<evidence type="ECO:0000256" key="2">
    <source>
        <dbReference type="ARBA" id="ARBA00016337"/>
    </source>
</evidence>
<dbReference type="Pfam" id="PF02424">
    <property type="entry name" value="ApbE"/>
    <property type="match status" value="1"/>
</dbReference>
<dbReference type="PIRSF" id="PIRSF006268">
    <property type="entry name" value="ApbE"/>
    <property type="match status" value="1"/>
</dbReference>
<evidence type="ECO:0000313" key="12">
    <source>
        <dbReference type="EMBL" id="BEH01566.1"/>
    </source>
</evidence>
<dbReference type="Gene3D" id="3.10.520.10">
    <property type="entry name" value="ApbE-like domains"/>
    <property type="match status" value="1"/>
</dbReference>
<protein>
    <recommendedName>
        <fullName evidence="2 10">FAD:protein FMN transferase</fullName>
        <ecNumber evidence="1 10">2.7.1.180</ecNumber>
    </recommendedName>
    <alternativeName>
        <fullName evidence="8 10">Flavin transferase</fullName>
    </alternativeName>
</protein>
<comment type="catalytic activity">
    <reaction evidence="9 10">
        <text>L-threonyl-[protein] + FAD = FMN-L-threonyl-[protein] + AMP + H(+)</text>
        <dbReference type="Rhea" id="RHEA:36847"/>
        <dbReference type="Rhea" id="RHEA-COMP:11060"/>
        <dbReference type="Rhea" id="RHEA-COMP:11061"/>
        <dbReference type="ChEBI" id="CHEBI:15378"/>
        <dbReference type="ChEBI" id="CHEBI:30013"/>
        <dbReference type="ChEBI" id="CHEBI:57692"/>
        <dbReference type="ChEBI" id="CHEBI:74257"/>
        <dbReference type="ChEBI" id="CHEBI:456215"/>
        <dbReference type="EC" id="2.7.1.180"/>
    </reaction>
</comment>
<dbReference type="PANTHER" id="PTHR30040">
    <property type="entry name" value="THIAMINE BIOSYNTHESIS LIPOPROTEIN APBE"/>
    <property type="match status" value="1"/>
</dbReference>
<gene>
    <name evidence="12" type="ORF">brsh051_08470</name>
</gene>
<organism evidence="12 13">
    <name type="scientific">Brooklawnia propionicigenes</name>
    <dbReference type="NCBI Taxonomy" id="3041175"/>
    <lineage>
        <taxon>Bacteria</taxon>
        <taxon>Bacillati</taxon>
        <taxon>Actinomycetota</taxon>
        <taxon>Actinomycetes</taxon>
        <taxon>Propionibacteriales</taxon>
        <taxon>Propionibacteriaceae</taxon>
        <taxon>Brooklawnia</taxon>
    </lineage>
</organism>
<evidence type="ECO:0000256" key="1">
    <source>
        <dbReference type="ARBA" id="ARBA00011955"/>
    </source>
</evidence>
<dbReference type="AlphaFoldDB" id="A0AAN0K7J2"/>
<evidence type="ECO:0000256" key="7">
    <source>
        <dbReference type="ARBA" id="ARBA00022842"/>
    </source>
</evidence>
<evidence type="ECO:0000256" key="8">
    <source>
        <dbReference type="ARBA" id="ARBA00031306"/>
    </source>
</evidence>
<feature type="binding site" evidence="11">
    <location>
        <position position="136"/>
    </location>
    <ligand>
        <name>Mg(2+)</name>
        <dbReference type="ChEBI" id="CHEBI:18420"/>
    </ligand>
</feature>
<keyword evidence="13" id="KW-1185">Reference proteome</keyword>
<dbReference type="GO" id="GO:0016740">
    <property type="term" value="F:transferase activity"/>
    <property type="evidence" value="ECO:0007669"/>
    <property type="project" value="UniProtKB-UniRule"/>
</dbReference>
<evidence type="ECO:0000256" key="10">
    <source>
        <dbReference type="PIRNR" id="PIRNR006268"/>
    </source>
</evidence>
<dbReference type="SUPFAM" id="SSF143631">
    <property type="entry name" value="ApbE-like"/>
    <property type="match status" value="1"/>
</dbReference>
<evidence type="ECO:0000313" key="13">
    <source>
        <dbReference type="Proteomes" id="UP001431656"/>
    </source>
</evidence>
<keyword evidence="7 10" id="KW-0460">Magnesium</keyword>
<keyword evidence="6 10" id="KW-0274">FAD</keyword>
<dbReference type="GO" id="GO:0046872">
    <property type="term" value="F:metal ion binding"/>
    <property type="evidence" value="ECO:0007669"/>
    <property type="project" value="UniProtKB-UniRule"/>
</dbReference>
<comment type="similarity">
    <text evidence="10">Belongs to the ApbE family.</text>
</comment>
<keyword evidence="5 10" id="KW-0479">Metal-binding</keyword>
<evidence type="ECO:0000256" key="5">
    <source>
        <dbReference type="ARBA" id="ARBA00022723"/>
    </source>
</evidence>
<dbReference type="InterPro" id="IPR003374">
    <property type="entry name" value="ApbE-like_sf"/>
</dbReference>
<name>A0AAN0K7J2_9ACTN</name>
<evidence type="ECO:0000256" key="6">
    <source>
        <dbReference type="ARBA" id="ARBA00022827"/>
    </source>
</evidence>
<keyword evidence="3 10" id="KW-0285">Flavoprotein</keyword>
<dbReference type="Proteomes" id="UP001431656">
    <property type="component" value="Chromosome"/>
</dbReference>
<keyword evidence="4 10" id="KW-0808">Transferase</keyword>
<comment type="cofactor">
    <cofactor evidence="11">
        <name>Mg(2+)</name>
        <dbReference type="ChEBI" id="CHEBI:18420"/>
    </cofactor>
    <cofactor evidence="11">
        <name>Mn(2+)</name>
        <dbReference type="ChEBI" id="CHEBI:29035"/>
    </cofactor>
    <text evidence="11">Magnesium. Can also use manganese.</text>
</comment>
<evidence type="ECO:0000256" key="11">
    <source>
        <dbReference type="PIRSR" id="PIRSR006268-2"/>
    </source>
</evidence>
<proteinExistence type="inferred from homology"/>
<sequence>MGTRVTLTVEHPRPEAQLARGAALIRDYENRLSANLPSSEIARINQMAGVQPVAVDPVVYRLVREAVLVSRSRAGFNAAIGSLVQLWRIGFEDAQIPERTAIDSCRELSDPDRIELDDAHSSVFLGRPGMKLDLGAIAKGWIADAIKQVWQAEGVPSGVIDLGGNVLTLGTAPHADRRWRVGVQAPFAQRGRPLGVLSLPACSVVTSGVYERSLEARGRAWHHILDPRTGYPLETGLVAVTAVSSLSTTAEIWSTIAFFNGAQATEQLVPPGLKIGFVFISGQRTVQLSSNLADAFELVDDSYRVVTPD</sequence>
<reference evidence="12" key="1">
    <citation type="journal article" date="2024" name="Int. J. Syst. Evol. Microbiol.">
        <title>Brooklawnia propionicigenes sp. nov., a facultatively anaerobic, propionate-producing bacterium isolated from a methanogenic reactor treating waste from cattle farms.</title>
        <authorList>
            <person name="Akita Y."/>
            <person name="Ueki A."/>
            <person name="Tonouchi A."/>
            <person name="Sugawara Y."/>
            <person name="Honma S."/>
            <person name="Kaku N."/>
            <person name="Ueki K."/>
        </authorList>
    </citation>
    <scope>NUCLEOTIDE SEQUENCE</scope>
    <source>
        <strain evidence="12">SH051</strain>
    </source>
</reference>
<dbReference type="InterPro" id="IPR024932">
    <property type="entry name" value="ApbE"/>
</dbReference>
<dbReference type="EC" id="2.7.1.180" evidence="1 10"/>
<evidence type="ECO:0000256" key="4">
    <source>
        <dbReference type="ARBA" id="ARBA00022679"/>
    </source>
</evidence>
<dbReference type="EMBL" id="AP028056">
    <property type="protein sequence ID" value="BEH01566.1"/>
    <property type="molecule type" value="Genomic_DNA"/>
</dbReference>
<dbReference type="KEGG" id="broo:brsh051_08470"/>
<evidence type="ECO:0000256" key="9">
    <source>
        <dbReference type="ARBA" id="ARBA00048540"/>
    </source>
</evidence>
<dbReference type="PANTHER" id="PTHR30040:SF2">
    <property type="entry name" value="FAD:PROTEIN FMN TRANSFERASE"/>
    <property type="match status" value="1"/>
</dbReference>
<accession>A0AAN0K7J2</accession>